<sequence length="234" mass="27200">MANYINSVLNSNGFDILVKENKLRSEYLSFEDKSILKKLVSRLYASKLSAFDIQTSQKDFIGMALEAEQRGETLSSVIGDDMNLFCEEIINNGRKKDWKEAVILAMPWLLLFLTVYYGIIYIVYNSCPVIMKINLRDSFLYLFWCLIGLPLGNYLSRKTEFESKLKKSLPFWIFPVLLVLMAVLDRIFSLKQVILFEVIGWVPLAFMAVLLILSYFLRNIYLNSLAMKYNWSDN</sequence>
<accession>A0ABW8TS52</accession>
<dbReference type="Proteomes" id="UP001623661">
    <property type="component" value="Unassembled WGS sequence"/>
</dbReference>
<dbReference type="SUPFAM" id="SSF158560">
    <property type="entry name" value="BH3980-like"/>
    <property type="match status" value="1"/>
</dbReference>
<comment type="caution">
    <text evidence="2">The sequence shown here is derived from an EMBL/GenBank/DDBJ whole genome shotgun (WGS) entry which is preliminary data.</text>
</comment>
<dbReference type="EMBL" id="JBJHZY010000001">
    <property type="protein sequence ID" value="MFL0266912.1"/>
    <property type="molecule type" value="Genomic_DNA"/>
</dbReference>
<evidence type="ECO:0008006" key="4">
    <source>
        <dbReference type="Google" id="ProtNLM"/>
    </source>
</evidence>
<feature type="transmembrane region" description="Helical" evidence="1">
    <location>
        <begin position="101"/>
        <end position="124"/>
    </location>
</feature>
<name>A0ABW8TS52_9CLOT</name>
<keyword evidence="3" id="KW-1185">Reference proteome</keyword>
<dbReference type="Gene3D" id="1.10.1900.10">
    <property type="entry name" value="c-terminal domain of poly(a) binding protein"/>
    <property type="match status" value="1"/>
</dbReference>
<reference evidence="2 3" key="1">
    <citation type="submission" date="2024-11" db="EMBL/GenBank/DDBJ databases">
        <authorList>
            <person name="Heng Y.C."/>
            <person name="Lim A.C.H."/>
            <person name="Lee J.K.Y."/>
            <person name="Kittelmann S."/>
        </authorList>
    </citation>
    <scope>NUCLEOTIDE SEQUENCE [LARGE SCALE GENOMIC DNA]</scope>
    <source>
        <strain evidence="2 3">WILCCON 0202</strain>
    </source>
</reference>
<evidence type="ECO:0000313" key="3">
    <source>
        <dbReference type="Proteomes" id="UP001623661"/>
    </source>
</evidence>
<gene>
    <name evidence="2" type="ORF">ACJDUH_02265</name>
</gene>
<keyword evidence="1" id="KW-0812">Transmembrane</keyword>
<dbReference type="RefSeq" id="WP_406763528.1">
    <property type="nucleotide sequence ID" value="NZ_JBJHZY010000001.1"/>
</dbReference>
<keyword evidence="1" id="KW-1133">Transmembrane helix</keyword>
<feature type="transmembrane region" description="Helical" evidence="1">
    <location>
        <begin position="194"/>
        <end position="217"/>
    </location>
</feature>
<feature type="transmembrane region" description="Helical" evidence="1">
    <location>
        <begin position="139"/>
        <end position="156"/>
    </location>
</feature>
<evidence type="ECO:0000256" key="1">
    <source>
        <dbReference type="SAM" id="Phobius"/>
    </source>
</evidence>
<feature type="transmembrane region" description="Helical" evidence="1">
    <location>
        <begin position="168"/>
        <end position="188"/>
    </location>
</feature>
<proteinExistence type="predicted"/>
<evidence type="ECO:0000313" key="2">
    <source>
        <dbReference type="EMBL" id="MFL0266912.1"/>
    </source>
</evidence>
<keyword evidence="1" id="KW-0472">Membrane</keyword>
<protein>
    <recommendedName>
        <fullName evidence="4">DUF1129 domain-containing protein</fullName>
    </recommendedName>
</protein>
<organism evidence="2 3">
    <name type="scientific">Candidatus Clostridium radicumherbarum</name>
    <dbReference type="NCBI Taxonomy" id="3381662"/>
    <lineage>
        <taxon>Bacteria</taxon>
        <taxon>Bacillati</taxon>
        <taxon>Bacillota</taxon>
        <taxon>Clostridia</taxon>
        <taxon>Eubacteriales</taxon>
        <taxon>Clostridiaceae</taxon>
        <taxon>Clostridium</taxon>
    </lineage>
</organism>